<reference evidence="9 10" key="1">
    <citation type="submission" date="2024-10" db="EMBL/GenBank/DDBJ databases">
        <authorList>
            <person name="Riesco R."/>
        </authorList>
    </citation>
    <scope>NUCLEOTIDE SEQUENCE [LARGE SCALE GENOMIC DNA]</scope>
    <source>
        <strain evidence="8 9">NCIMB 15448</strain>
        <strain evidence="7 10">NCIMB 15450</strain>
    </source>
</reference>
<evidence type="ECO:0000313" key="8">
    <source>
        <dbReference type="EMBL" id="MFH5242261.1"/>
    </source>
</evidence>
<evidence type="ECO:0000313" key="10">
    <source>
        <dbReference type="Proteomes" id="UP001609219"/>
    </source>
</evidence>
<evidence type="ECO:0000256" key="4">
    <source>
        <dbReference type="ARBA" id="ARBA00023125"/>
    </source>
</evidence>
<evidence type="ECO:0000256" key="6">
    <source>
        <dbReference type="ARBA" id="ARBA00023204"/>
    </source>
</evidence>
<dbReference type="InterPro" id="IPR002176">
    <property type="entry name" value="X-over_junc_endoDNase_RuvC"/>
</dbReference>
<sequence length="187" mass="20044">MTTVVGIDPSLTAAGVSTIKHPRIAGNPNKPICATMGRQGSNADTITQTAIRIGDQTRRIWGSLPSSVQLVVIESPGRPNPNAPGRFAERATVYYRIVEQLALRRIPVVTVASKTVKKWATGSGDASKAEMVAAMRELWPAALIRNDNEADALALATMGAMQLGWLEPELPCHISPNVSWPKGVVRV</sequence>
<keyword evidence="3" id="KW-0460">Magnesium</keyword>
<dbReference type="EMBL" id="JBIMSP010000012">
    <property type="protein sequence ID" value="MFH5242261.1"/>
    <property type="molecule type" value="Genomic_DNA"/>
</dbReference>
<dbReference type="Gene3D" id="3.30.420.10">
    <property type="entry name" value="Ribonuclease H-like superfamily/Ribonuclease H"/>
    <property type="match status" value="1"/>
</dbReference>
<accession>A0ABW7KMG1</accession>
<evidence type="ECO:0000313" key="7">
    <source>
        <dbReference type="EMBL" id="MFH5231904.1"/>
    </source>
</evidence>
<keyword evidence="4" id="KW-0238">DNA-binding</keyword>
<protein>
    <recommendedName>
        <fullName evidence="11">Holliday junction nuclease RuvC</fullName>
    </recommendedName>
</protein>
<keyword evidence="2" id="KW-0227">DNA damage</keyword>
<dbReference type="RefSeq" id="WP_395124270.1">
    <property type="nucleotide sequence ID" value="NZ_JBIMSN010000126.1"/>
</dbReference>
<dbReference type="InterPro" id="IPR036397">
    <property type="entry name" value="RNaseH_sf"/>
</dbReference>
<evidence type="ECO:0008006" key="11">
    <source>
        <dbReference type="Google" id="ProtNLM"/>
    </source>
</evidence>
<organism evidence="8 9">
    <name type="scientific">Antrihabitans spumae</name>
    <dbReference type="NCBI Taxonomy" id="3373370"/>
    <lineage>
        <taxon>Bacteria</taxon>
        <taxon>Bacillati</taxon>
        <taxon>Actinomycetota</taxon>
        <taxon>Actinomycetes</taxon>
        <taxon>Mycobacteriales</taxon>
        <taxon>Nocardiaceae</taxon>
        <taxon>Antrihabitans</taxon>
    </lineage>
</organism>
<proteinExistence type="inferred from homology"/>
<gene>
    <name evidence="8" type="ORF">ACHIPV_10240</name>
    <name evidence="7" type="ORF">ACHIRB_25525</name>
</gene>
<comment type="similarity">
    <text evidence="1">Belongs to the RuvC family.</text>
</comment>
<dbReference type="Proteomes" id="UP001609219">
    <property type="component" value="Unassembled WGS sequence"/>
</dbReference>
<keyword evidence="10" id="KW-1185">Reference proteome</keyword>
<dbReference type="PRINTS" id="PR00696">
    <property type="entry name" value="RSOLVASERUVC"/>
</dbReference>
<name>A0ABW7KMG1_9NOCA</name>
<dbReference type="EMBL" id="JBIMSN010000126">
    <property type="protein sequence ID" value="MFH5231904.1"/>
    <property type="molecule type" value="Genomic_DNA"/>
</dbReference>
<keyword evidence="5" id="KW-0233">DNA recombination</keyword>
<evidence type="ECO:0000256" key="2">
    <source>
        <dbReference type="ARBA" id="ARBA00022763"/>
    </source>
</evidence>
<evidence type="ECO:0000256" key="5">
    <source>
        <dbReference type="ARBA" id="ARBA00023172"/>
    </source>
</evidence>
<comment type="caution">
    <text evidence="8">The sequence shown here is derived from an EMBL/GenBank/DDBJ whole genome shotgun (WGS) entry which is preliminary data.</text>
</comment>
<keyword evidence="6" id="KW-0234">DNA repair</keyword>
<evidence type="ECO:0000256" key="1">
    <source>
        <dbReference type="ARBA" id="ARBA00009518"/>
    </source>
</evidence>
<dbReference type="SUPFAM" id="SSF53098">
    <property type="entry name" value="Ribonuclease H-like"/>
    <property type="match status" value="1"/>
</dbReference>
<dbReference type="InterPro" id="IPR012337">
    <property type="entry name" value="RNaseH-like_sf"/>
</dbReference>
<dbReference type="Proteomes" id="UP001609176">
    <property type="component" value="Unassembled WGS sequence"/>
</dbReference>
<evidence type="ECO:0000256" key="3">
    <source>
        <dbReference type="ARBA" id="ARBA00022842"/>
    </source>
</evidence>
<evidence type="ECO:0000313" key="9">
    <source>
        <dbReference type="Proteomes" id="UP001609176"/>
    </source>
</evidence>